<evidence type="ECO:0000313" key="2">
    <source>
        <dbReference type="Proteomes" id="UP000011134"/>
    </source>
</evidence>
<gene>
    <name evidence="1" type="ORF">C942_02493</name>
</gene>
<sequence>MPCYANRTQNSLDFVESNYGIRRETTDFNFVVISSPIK</sequence>
<evidence type="ECO:0000313" key="1">
    <source>
        <dbReference type="EMBL" id="ELR64469.1"/>
    </source>
</evidence>
<protein>
    <submittedName>
        <fullName evidence="1">Uncharacterized protein</fullName>
    </submittedName>
</protein>
<proteinExistence type="predicted"/>
<keyword evidence="2" id="KW-1185">Reference proteome</keyword>
<dbReference type="Proteomes" id="UP000011134">
    <property type="component" value="Unassembled WGS sequence"/>
</dbReference>
<dbReference type="EMBL" id="AMZO01000026">
    <property type="protein sequence ID" value="ELR64469.1"/>
    <property type="molecule type" value="Genomic_DNA"/>
</dbReference>
<organism evidence="1 2">
    <name type="scientific">Photobacterium marinum</name>
    <dbReference type="NCBI Taxonomy" id="1056511"/>
    <lineage>
        <taxon>Bacteria</taxon>
        <taxon>Pseudomonadati</taxon>
        <taxon>Pseudomonadota</taxon>
        <taxon>Gammaproteobacteria</taxon>
        <taxon>Vibrionales</taxon>
        <taxon>Vibrionaceae</taxon>
        <taxon>Photobacterium</taxon>
    </lineage>
</organism>
<comment type="caution">
    <text evidence="1">The sequence shown here is derived from an EMBL/GenBank/DDBJ whole genome shotgun (WGS) entry which is preliminary data.</text>
</comment>
<reference evidence="1 2" key="1">
    <citation type="submission" date="2012-12" db="EMBL/GenBank/DDBJ databases">
        <title>Genome Assembly of Photobacterium sp. AK15.</title>
        <authorList>
            <person name="Khatri I."/>
            <person name="Vaidya B."/>
            <person name="Srinivas T.N.R."/>
            <person name="Subramanian S."/>
            <person name="Pinnaka A."/>
        </authorList>
    </citation>
    <scope>NUCLEOTIDE SEQUENCE [LARGE SCALE GENOMIC DNA]</scope>
    <source>
        <strain evidence="1 2">AK15</strain>
    </source>
</reference>
<dbReference type="AlphaFoldDB" id="L8JA86"/>
<dbReference type="PATRIC" id="fig|1056511.3.peg.3566"/>
<name>L8JA86_9GAMM</name>
<accession>L8JA86</accession>